<dbReference type="PANTHER" id="PTHR12526:SF510">
    <property type="entry name" value="D-INOSITOL 3-PHOSPHATE GLYCOSYLTRANSFERASE"/>
    <property type="match status" value="1"/>
</dbReference>
<reference evidence="5 6" key="1">
    <citation type="submission" date="2015-11" db="EMBL/GenBank/DDBJ databases">
        <title>Whole-Genome Sequence of Candidatus Oderbacter manganicum from the National Park Lower Oder Valley, Germany.</title>
        <authorList>
            <person name="Braun B."/>
            <person name="Liere K."/>
            <person name="Szewzyk U."/>
        </authorList>
    </citation>
    <scope>NUCLEOTIDE SEQUENCE [LARGE SCALE GENOMIC DNA]</scope>
    <source>
        <strain evidence="5 6">OTSz_A_272</strain>
    </source>
</reference>
<dbReference type="PANTHER" id="PTHR12526">
    <property type="entry name" value="GLYCOSYLTRANSFERASE"/>
    <property type="match status" value="1"/>
</dbReference>
<gene>
    <name evidence="5" type="ORF">ATE48_05825</name>
</gene>
<dbReference type="GO" id="GO:0016757">
    <property type="term" value="F:glycosyltransferase activity"/>
    <property type="evidence" value="ECO:0007669"/>
    <property type="project" value="UniProtKB-KW"/>
</dbReference>
<dbReference type="STRING" id="1759059.ATE48_05825"/>
<dbReference type="InterPro" id="IPR028098">
    <property type="entry name" value="Glyco_trans_4-like_N"/>
</dbReference>
<dbReference type="Pfam" id="PF13439">
    <property type="entry name" value="Glyco_transf_4"/>
    <property type="match status" value="1"/>
</dbReference>
<organism evidence="5 6">
    <name type="scientific">Candidatus Viadribacter manganicus</name>
    <dbReference type="NCBI Taxonomy" id="1759059"/>
    <lineage>
        <taxon>Bacteria</taxon>
        <taxon>Pseudomonadati</taxon>
        <taxon>Pseudomonadota</taxon>
        <taxon>Alphaproteobacteria</taxon>
        <taxon>Hyphomonadales</taxon>
        <taxon>Hyphomonadaceae</taxon>
        <taxon>Candidatus Viadribacter</taxon>
    </lineage>
</organism>
<evidence type="ECO:0000259" key="3">
    <source>
        <dbReference type="Pfam" id="PF00534"/>
    </source>
</evidence>
<dbReference type="Proteomes" id="UP000092498">
    <property type="component" value="Chromosome"/>
</dbReference>
<dbReference type="Pfam" id="PF00534">
    <property type="entry name" value="Glycos_transf_1"/>
    <property type="match status" value="1"/>
</dbReference>
<feature type="domain" description="Glycosyltransferase subfamily 4-like N-terminal" evidence="4">
    <location>
        <begin position="17"/>
        <end position="173"/>
    </location>
</feature>
<evidence type="ECO:0000256" key="1">
    <source>
        <dbReference type="ARBA" id="ARBA00022676"/>
    </source>
</evidence>
<name>A0A1B1AFY1_9PROT</name>
<keyword evidence="1" id="KW-0328">Glycosyltransferase</keyword>
<feature type="domain" description="Glycosyl transferase family 1" evidence="3">
    <location>
        <begin position="182"/>
        <end position="348"/>
    </location>
</feature>
<evidence type="ECO:0000259" key="4">
    <source>
        <dbReference type="Pfam" id="PF13439"/>
    </source>
</evidence>
<evidence type="ECO:0008006" key="7">
    <source>
        <dbReference type="Google" id="ProtNLM"/>
    </source>
</evidence>
<keyword evidence="6" id="KW-1185">Reference proteome</keyword>
<dbReference type="SUPFAM" id="SSF53756">
    <property type="entry name" value="UDP-Glycosyltransferase/glycogen phosphorylase"/>
    <property type="match status" value="1"/>
</dbReference>
<dbReference type="KEGG" id="cbot:ATE48_05825"/>
<dbReference type="Gene3D" id="3.40.50.2000">
    <property type="entry name" value="Glycogen Phosphorylase B"/>
    <property type="match status" value="2"/>
</dbReference>
<proteinExistence type="predicted"/>
<dbReference type="InterPro" id="IPR001296">
    <property type="entry name" value="Glyco_trans_1"/>
</dbReference>
<dbReference type="RefSeq" id="WP_066768829.1">
    <property type="nucleotide sequence ID" value="NZ_CP013244.1"/>
</dbReference>
<dbReference type="AlphaFoldDB" id="A0A1B1AFY1"/>
<sequence>MTRRKRAVFLINSLAGGGAERVMCTLLRHSEPQQEEFDISLVVLDSEAAGNAPPDWVDVRQFDCRFSLARSILAVRRVYAELRPDISLSFLTRANLSSVLGAVSPCVISERAHTSHHFSKGLRGAVSRTMVRAIYPRASRVIAVSDGVAQDLRENFDVPDDRVLSIPNPTDVDSIRIQARGSMPIDVGGPFIMSAGRLVKVKNFAMLLRGFALAGGDRKLVIAGEGEERGALEQLAQELGIADRVLLPGFIQNPYPLMAAADVFVLPSDSEGYPNALIEAMALGRSVIATNCDSGPSQILAGKPRQAVTGVTFAENGVLVPVDDESAMAEAIRALNDGERRAEYGAKAAIRAASFNAAAITARYWDVLRDAMNAAPARQH</sequence>
<dbReference type="InParanoid" id="A0A1B1AFY1"/>
<dbReference type="CDD" id="cd03811">
    <property type="entry name" value="GT4_GT28_WabH-like"/>
    <property type="match status" value="1"/>
</dbReference>
<accession>A0A1B1AFY1</accession>
<protein>
    <recommendedName>
        <fullName evidence="7">Glycosyltransferase</fullName>
    </recommendedName>
</protein>
<evidence type="ECO:0000313" key="5">
    <source>
        <dbReference type="EMBL" id="ANP45469.1"/>
    </source>
</evidence>
<keyword evidence="2" id="KW-0808">Transferase</keyword>
<evidence type="ECO:0000313" key="6">
    <source>
        <dbReference type="Proteomes" id="UP000092498"/>
    </source>
</evidence>
<evidence type="ECO:0000256" key="2">
    <source>
        <dbReference type="ARBA" id="ARBA00022679"/>
    </source>
</evidence>
<dbReference type="EMBL" id="CP013244">
    <property type="protein sequence ID" value="ANP45469.1"/>
    <property type="molecule type" value="Genomic_DNA"/>
</dbReference>